<comment type="cofactor">
    <cofactor evidence="9">
        <name>[4Fe-4S] cluster</name>
        <dbReference type="ChEBI" id="CHEBI:49883"/>
    </cofactor>
    <text evidence="9">Binds 2 [4Fe-4S] clusters per subunit. One cluster is coordinated with 3 cysteines and an exchangeable S-adenosyl-L-methionine.</text>
</comment>
<dbReference type="GO" id="GO:0005737">
    <property type="term" value="C:cytoplasm"/>
    <property type="evidence" value="ECO:0007669"/>
    <property type="project" value="UniProtKB-SubCell"/>
</dbReference>
<evidence type="ECO:0000256" key="7">
    <source>
        <dbReference type="ARBA" id="ARBA00023014"/>
    </source>
</evidence>
<feature type="domain" description="Radical SAM core" evidence="10">
    <location>
        <begin position="80"/>
        <end position="294"/>
    </location>
</feature>
<feature type="binding site" evidence="9">
    <location>
        <position position="79"/>
    </location>
    <ligand>
        <name>[4Fe-4S] cluster</name>
        <dbReference type="ChEBI" id="CHEBI:49883"/>
        <label>1</label>
    </ligand>
</feature>
<keyword evidence="7 9" id="KW-0411">Iron-sulfur</keyword>
<dbReference type="AlphaFoldDB" id="A0A4R2HWF7"/>
<dbReference type="InterPro" id="IPR003698">
    <property type="entry name" value="Lipoyl_synth"/>
</dbReference>
<dbReference type="NCBIfam" id="NF004019">
    <property type="entry name" value="PRK05481.1"/>
    <property type="match status" value="1"/>
</dbReference>
<feature type="binding site" evidence="9">
    <location>
        <position position="94"/>
    </location>
    <ligand>
        <name>[4Fe-4S] cluster</name>
        <dbReference type="ChEBI" id="CHEBI:49883"/>
        <label>2</label>
        <note>4Fe-4S-S-AdoMet</note>
    </ligand>
</feature>
<evidence type="ECO:0000259" key="10">
    <source>
        <dbReference type="PROSITE" id="PS51918"/>
    </source>
</evidence>
<dbReference type="GO" id="GO:0009249">
    <property type="term" value="P:protein lipoylation"/>
    <property type="evidence" value="ECO:0007669"/>
    <property type="project" value="UniProtKB-UniRule"/>
</dbReference>
<evidence type="ECO:0000256" key="2">
    <source>
        <dbReference type="ARBA" id="ARBA00022490"/>
    </source>
</evidence>
<gene>
    <name evidence="9" type="primary">lipA</name>
    <name evidence="11" type="ORF">EV652_101299</name>
</gene>
<proteinExistence type="inferred from homology"/>
<dbReference type="SFLD" id="SFLDF00271">
    <property type="entry name" value="lipoyl_synthase"/>
    <property type="match status" value="1"/>
</dbReference>
<comment type="catalytic activity">
    <reaction evidence="8 9">
        <text>[[Fe-S] cluster scaffold protein carrying a second [4Fe-4S](2+) cluster] + N(6)-octanoyl-L-lysyl-[protein] + 2 oxidized [2Fe-2S]-[ferredoxin] + 2 S-adenosyl-L-methionine + 4 H(+) = [[Fe-S] cluster scaffold protein] + N(6)-[(R)-dihydrolipoyl]-L-lysyl-[protein] + 4 Fe(3+) + 2 hydrogen sulfide + 2 5'-deoxyadenosine + 2 L-methionine + 2 reduced [2Fe-2S]-[ferredoxin]</text>
        <dbReference type="Rhea" id="RHEA:16585"/>
        <dbReference type="Rhea" id="RHEA-COMP:9928"/>
        <dbReference type="Rhea" id="RHEA-COMP:10000"/>
        <dbReference type="Rhea" id="RHEA-COMP:10001"/>
        <dbReference type="Rhea" id="RHEA-COMP:10475"/>
        <dbReference type="Rhea" id="RHEA-COMP:14568"/>
        <dbReference type="Rhea" id="RHEA-COMP:14569"/>
        <dbReference type="ChEBI" id="CHEBI:15378"/>
        <dbReference type="ChEBI" id="CHEBI:17319"/>
        <dbReference type="ChEBI" id="CHEBI:29034"/>
        <dbReference type="ChEBI" id="CHEBI:29919"/>
        <dbReference type="ChEBI" id="CHEBI:33722"/>
        <dbReference type="ChEBI" id="CHEBI:33737"/>
        <dbReference type="ChEBI" id="CHEBI:33738"/>
        <dbReference type="ChEBI" id="CHEBI:57844"/>
        <dbReference type="ChEBI" id="CHEBI:59789"/>
        <dbReference type="ChEBI" id="CHEBI:78809"/>
        <dbReference type="ChEBI" id="CHEBI:83100"/>
        <dbReference type="EC" id="2.8.1.8"/>
    </reaction>
</comment>
<dbReference type="NCBIfam" id="NF009544">
    <property type="entry name" value="PRK12928.1"/>
    <property type="match status" value="1"/>
</dbReference>
<keyword evidence="4 9" id="KW-0949">S-adenosyl-L-methionine</keyword>
<dbReference type="Pfam" id="PF04055">
    <property type="entry name" value="Radical_SAM"/>
    <property type="match status" value="1"/>
</dbReference>
<dbReference type="Proteomes" id="UP000294508">
    <property type="component" value="Unassembled WGS sequence"/>
</dbReference>
<feature type="binding site" evidence="9">
    <location>
        <position position="68"/>
    </location>
    <ligand>
        <name>[4Fe-4S] cluster</name>
        <dbReference type="ChEBI" id="CHEBI:49883"/>
        <label>1</label>
    </ligand>
</feature>
<dbReference type="PIRSF" id="PIRSF005963">
    <property type="entry name" value="Lipoyl_synth"/>
    <property type="match status" value="1"/>
</dbReference>
<evidence type="ECO:0000313" key="12">
    <source>
        <dbReference type="Proteomes" id="UP000294508"/>
    </source>
</evidence>
<evidence type="ECO:0000256" key="5">
    <source>
        <dbReference type="ARBA" id="ARBA00022723"/>
    </source>
</evidence>
<dbReference type="GO" id="GO:0016992">
    <property type="term" value="F:lipoate synthase activity"/>
    <property type="evidence" value="ECO:0007669"/>
    <property type="project" value="UniProtKB-UniRule"/>
</dbReference>
<dbReference type="SFLD" id="SFLDG01058">
    <property type="entry name" value="lipoyl_synthase_like"/>
    <property type="match status" value="1"/>
</dbReference>
<dbReference type="SFLD" id="SFLDS00029">
    <property type="entry name" value="Radical_SAM"/>
    <property type="match status" value="1"/>
</dbReference>
<organism evidence="11 12">
    <name type="scientific">Kribbella steppae</name>
    <dbReference type="NCBI Taxonomy" id="2512223"/>
    <lineage>
        <taxon>Bacteria</taxon>
        <taxon>Bacillati</taxon>
        <taxon>Actinomycetota</taxon>
        <taxon>Actinomycetes</taxon>
        <taxon>Propionibacteriales</taxon>
        <taxon>Kribbellaceae</taxon>
        <taxon>Kribbella</taxon>
    </lineage>
</organism>
<dbReference type="EC" id="2.8.1.8" evidence="9"/>
<dbReference type="PROSITE" id="PS51918">
    <property type="entry name" value="RADICAL_SAM"/>
    <property type="match status" value="1"/>
</dbReference>
<keyword evidence="5 9" id="KW-0479">Metal-binding</keyword>
<dbReference type="NCBIfam" id="TIGR00510">
    <property type="entry name" value="lipA"/>
    <property type="match status" value="1"/>
</dbReference>
<feature type="binding site" evidence="9">
    <location>
        <position position="101"/>
    </location>
    <ligand>
        <name>[4Fe-4S] cluster</name>
        <dbReference type="ChEBI" id="CHEBI:49883"/>
        <label>2</label>
        <note>4Fe-4S-S-AdoMet</note>
    </ligand>
</feature>
<dbReference type="GO" id="GO:0046872">
    <property type="term" value="F:metal ion binding"/>
    <property type="evidence" value="ECO:0007669"/>
    <property type="project" value="UniProtKB-KW"/>
</dbReference>
<evidence type="ECO:0000256" key="1">
    <source>
        <dbReference type="ARBA" id="ARBA00022485"/>
    </source>
</evidence>
<dbReference type="PANTHER" id="PTHR10949:SF0">
    <property type="entry name" value="LIPOYL SYNTHASE, MITOCHONDRIAL"/>
    <property type="match status" value="1"/>
</dbReference>
<name>A0A4R2HWF7_9ACTN</name>
<evidence type="ECO:0000256" key="3">
    <source>
        <dbReference type="ARBA" id="ARBA00022679"/>
    </source>
</evidence>
<dbReference type="Gene3D" id="3.20.20.70">
    <property type="entry name" value="Aldolase class I"/>
    <property type="match status" value="1"/>
</dbReference>
<feature type="binding site" evidence="9">
    <location>
        <position position="73"/>
    </location>
    <ligand>
        <name>[4Fe-4S] cluster</name>
        <dbReference type="ChEBI" id="CHEBI:49883"/>
        <label>1</label>
    </ligand>
</feature>
<feature type="binding site" evidence="9">
    <location>
        <position position="305"/>
    </location>
    <ligand>
        <name>[4Fe-4S] cluster</name>
        <dbReference type="ChEBI" id="CHEBI:49883"/>
        <label>1</label>
    </ligand>
</feature>
<dbReference type="InterPro" id="IPR007197">
    <property type="entry name" value="rSAM"/>
</dbReference>
<accession>A0A4R2HWF7</accession>
<dbReference type="PANTHER" id="PTHR10949">
    <property type="entry name" value="LIPOYL SYNTHASE"/>
    <property type="match status" value="1"/>
</dbReference>
<dbReference type="FunFam" id="3.20.20.70:FF:000116">
    <property type="entry name" value="Lipoyl synthase"/>
    <property type="match status" value="1"/>
</dbReference>
<dbReference type="UniPathway" id="UPA00538">
    <property type="reaction ID" value="UER00593"/>
</dbReference>
<comment type="caution">
    <text evidence="11">The sequence shown here is derived from an EMBL/GenBank/DDBJ whole genome shotgun (WGS) entry which is preliminary data.</text>
</comment>
<sequence length="326" mass="36957">MIAAVQGTRTLEGVTIAPEGRKLLRLEVRNAETPIERKPEWIKTRAKMGPEYQALQKLVKSEQLHTVCQEAGCPNIFECWEDREATFLIGGDQCTRRCDFCQIDTGKPEALDRDEPRRVAESVRTMGLRYATVTGVARDDLDDGGAWLYAETIRQIHELNPGTGVEMLAPDFNAVPEQLAEVFSSRPEVFAHNVETVPRIFRRIRPGFRYERSLNVITQARDYGLVTKSNLILGMGETREEVSQALRDLHDAGCEIITITQYLRPSVRHHPVERWVRPEEFVELNDEAEQIGFVGVMSGPLVRSSYRAGRLYRQAVESRMSSAKQA</sequence>
<dbReference type="InterPro" id="IPR058240">
    <property type="entry name" value="rSAM_sf"/>
</dbReference>
<dbReference type="GO" id="GO:0051539">
    <property type="term" value="F:4 iron, 4 sulfur cluster binding"/>
    <property type="evidence" value="ECO:0007669"/>
    <property type="project" value="UniProtKB-UniRule"/>
</dbReference>
<evidence type="ECO:0000256" key="4">
    <source>
        <dbReference type="ARBA" id="ARBA00022691"/>
    </source>
</evidence>
<dbReference type="CDD" id="cd01335">
    <property type="entry name" value="Radical_SAM"/>
    <property type="match status" value="1"/>
</dbReference>
<dbReference type="InterPro" id="IPR013785">
    <property type="entry name" value="Aldolase_TIM"/>
</dbReference>
<dbReference type="EMBL" id="SLWN01000001">
    <property type="protein sequence ID" value="TCO35419.1"/>
    <property type="molecule type" value="Genomic_DNA"/>
</dbReference>
<comment type="function">
    <text evidence="9">Catalyzes the radical-mediated insertion of two sulfur atoms into the C-6 and C-8 positions of the octanoyl moiety bound to the lipoyl domains of lipoate-dependent enzymes, thereby converting the octanoylated domains into lipoylated derivatives.</text>
</comment>
<reference evidence="11 12" key="1">
    <citation type="journal article" date="2015" name="Stand. Genomic Sci.">
        <title>Genomic Encyclopedia of Bacterial and Archaeal Type Strains, Phase III: the genomes of soil and plant-associated and newly described type strains.</title>
        <authorList>
            <person name="Whitman W.B."/>
            <person name="Woyke T."/>
            <person name="Klenk H.P."/>
            <person name="Zhou Y."/>
            <person name="Lilburn T.G."/>
            <person name="Beck B.J."/>
            <person name="De Vos P."/>
            <person name="Vandamme P."/>
            <person name="Eisen J.A."/>
            <person name="Garrity G."/>
            <person name="Hugenholtz P."/>
            <person name="Kyrpides N.C."/>
        </authorList>
    </citation>
    <scope>NUCLEOTIDE SEQUENCE [LARGE SCALE GENOMIC DNA]</scope>
    <source>
        <strain evidence="11 12">VKM Ac-2572</strain>
    </source>
</reference>
<comment type="pathway">
    <text evidence="9">Protein modification; protein lipoylation via endogenous pathway; protein N(6)-(lipoyl)lysine from octanoyl-[acyl-carrier-protein]: step 2/2.</text>
</comment>
<evidence type="ECO:0000256" key="9">
    <source>
        <dbReference type="HAMAP-Rule" id="MF_00206"/>
    </source>
</evidence>
<keyword evidence="3 9" id="KW-0808">Transferase</keyword>
<comment type="subcellular location">
    <subcellularLocation>
        <location evidence="9">Cytoplasm</location>
    </subcellularLocation>
</comment>
<keyword evidence="2 9" id="KW-0963">Cytoplasm</keyword>
<evidence type="ECO:0000256" key="8">
    <source>
        <dbReference type="ARBA" id="ARBA00047326"/>
    </source>
</evidence>
<protein>
    <recommendedName>
        <fullName evidence="9">Lipoyl synthase</fullName>
        <ecNumber evidence="9">2.8.1.8</ecNumber>
    </recommendedName>
    <alternativeName>
        <fullName evidence="9">Lip-syn</fullName>
        <shortName evidence="9">LS</shortName>
    </alternativeName>
    <alternativeName>
        <fullName evidence="9">Lipoate synthase</fullName>
    </alternativeName>
    <alternativeName>
        <fullName evidence="9">Lipoic acid synthase</fullName>
    </alternativeName>
    <alternativeName>
        <fullName evidence="9">Sulfur insertion protein LipA</fullName>
    </alternativeName>
</protein>
<dbReference type="InterPro" id="IPR006638">
    <property type="entry name" value="Elp3/MiaA/NifB-like_rSAM"/>
</dbReference>
<dbReference type="SUPFAM" id="SSF102114">
    <property type="entry name" value="Radical SAM enzymes"/>
    <property type="match status" value="1"/>
</dbReference>
<keyword evidence="6 9" id="KW-0408">Iron</keyword>
<feature type="binding site" evidence="9">
    <location>
        <position position="98"/>
    </location>
    <ligand>
        <name>[4Fe-4S] cluster</name>
        <dbReference type="ChEBI" id="CHEBI:49883"/>
        <label>2</label>
        <note>4Fe-4S-S-AdoMet</note>
    </ligand>
</feature>
<dbReference type="SMART" id="SM00729">
    <property type="entry name" value="Elp3"/>
    <property type="match status" value="1"/>
</dbReference>
<evidence type="ECO:0000256" key="6">
    <source>
        <dbReference type="ARBA" id="ARBA00023004"/>
    </source>
</evidence>
<keyword evidence="12" id="KW-1185">Reference proteome</keyword>
<dbReference type="Pfam" id="PF16881">
    <property type="entry name" value="LIAS_N"/>
    <property type="match status" value="1"/>
</dbReference>
<dbReference type="InterPro" id="IPR031691">
    <property type="entry name" value="LIAS_N"/>
</dbReference>
<evidence type="ECO:0000313" key="11">
    <source>
        <dbReference type="EMBL" id="TCO35419.1"/>
    </source>
</evidence>
<comment type="similarity">
    <text evidence="9">Belongs to the radical SAM superfamily. Lipoyl synthase family.</text>
</comment>
<dbReference type="HAMAP" id="MF_00206">
    <property type="entry name" value="Lipoyl_synth"/>
    <property type="match status" value="1"/>
</dbReference>
<keyword evidence="1 9" id="KW-0004">4Fe-4S</keyword>